<gene>
    <name evidence="2" type="ORF">XpruCFBP8353_20485</name>
    <name evidence="3" type="ORF">XpruCFBP8354_17695</name>
</gene>
<dbReference type="EMBL" id="PHKV01000012">
    <property type="protein sequence ID" value="PKV10928.1"/>
    <property type="molecule type" value="Genomic_DNA"/>
</dbReference>
<dbReference type="AlphaFoldDB" id="A0A2N3REJ6"/>
<sequence length="77" mass="8498">MFAEIPLACTLGMRLRRPASGSPLKRPAHRALTKPPQARRLRRATARITGRYAPLEPLPMSSDSHPRPGSMTQLARA</sequence>
<evidence type="ECO:0000313" key="5">
    <source>
        <dbReference type="Proteomes" id="UP000233748"/>
    </source>
</evidence>
<evidence type="ECO:0000313" key="4">
    <source>
        <dbReference type="Proteomes" id="UP000233720"/>
    </source>
</evidence>
<feature type="compositionally biased region" description="Basic residues" evidence="1">
    <location>
        <begin position="26"/>
        <end position="45"/>
    </location>
</feature>
<dbReference type="Proteomes" id="UP000233720">
    <property type="component" value="Unassembled WGS sequence"/>
</dbReference>
<protein>
    <submittedName>
        <fullName evidence="2">Uncharacterized protein</fullName>
    </submittedName>
</protein>
<feature type="region of interest" description="Disordered" evidence="1">
    <location>
        <begin position="15"/>
        <end position="77"/>
    </location>
</feature>
<evidence type="ECO:0000313" key="2">
    <source>
        <dbReference type="EMBL" id="PKV10928.1"/>
    </source>
</evidence>
<accession>A0A2N3REJ6</accession>
<comment type="caution">
    <text evidence="2">The sequence shown here is derived from an EMBL/GenBank/DDBJ whole genome shotgun (WGS) entry which is preliminary data.</text>
</comment>
<dbReference type="OrthoDB" id="6008746at2"/>
<dbReference type="Proteomes" id="UP000233748">
    <property type="component" value="Unassembled WGS sequence"/>
</dbReference>
<reference evidence="4 5" key="1">
    <citation type="submission" date="2017-11" db="EMBL/GenBank/DDBJ databases">
        <title>Xanthomonas prunicola sp. nov., a novel pathogen that affects nectarine (Prunus persica var. nectarine) trees.</title>
        <authorList>
            <person name="Lopez M."/>
            <person name="Lopez-Soriano P."/>
            <person name="Garita-Cambronero J."/>
            <person name="Beltran C."/>
            <person name="Taghouti G."/>
            <person name="Portier P."/>
            <person name="Cubero J."/>
            <person name="Fischer-Le Saux M."/>
            <person name="Marco-Noales E."/>
        </authorList>
    </citation>
    <scope>NUCLEOTIDE SEQUENCE [LARGE SCALE GENOMIC DNA]</scope>
    <source>
        <strain evidence="2 4">CFBP8353</strain>
        <strain evidence="3 5">CFBP8354</strain>
    </source>
</reference>
<name>A0A2N3REJ6_9XANT</name>
<evidence type="ECO:0000256" key="1">
    <source>
        <dbReference type="SAM" id="MobiDB-lite"/>
    </source>
</evidence>
<proteinExistence type="predicted"/>
<evidence type="ECO:0000313" key="3">
    <source>
        <dbReference type="EMBL" id="PKV15849.1"/>
    </source>
</evidence>
<keyword evidence="5" id="KW-1185">Reference proteome</keyword>
<dbReference type="EMBL" id="PHKW01000006">
    <property type="protein sequence ID" value="PKV15849.1"/>
    <property type="molecule type" value="Genomic_DNA"/>
</dbReference>
<organism evidence="2 4">
    <name type="scientific">Xanthomonas prunicola</name>
    <dbReference type="NCBI Taxonomy" id="2053930"/>
    <lineage>
        <taxon>Bacteria</taxon>
        <taxon>Pseudomonadati</taxon>
        <taxon>Pseudomonadota</taxon>
        <taxon>Gammaproteobacteria</taxon>
        <taxon>Lysobacterales</taxon>
        <taxon>Lysobacteraceae</taxon>
        <taxon>Xanthomonas</taxon>
    </lineage>
</organism>